<sequence length="176" mass="19722">MTLLACRRQSTWRCLDVCRDFSFTPRNTDVHCPVLTSMSPSLHGKQHSGLCVHQHSLCIWNSSSNLSWSLRPRLHSVGTSIVSPNEMEQVKKEGRTVTCNPNQKLWLNADVRALLKARDAAFRESESSTLREVRKGKSHRPKFRVTSPPRTPGTCGRASSPPEIKIPGMHKGPLIT</sequence>
<evidence type="ECO:0000313" key="2">
    <source>
        <dbReference type="EMBL" id="CAG5851147.1"/>
    </source>
</evidence>
<proteinExistence type="predicted"/>
<comment type="caution">
    <text evidence="2">The sequence shown here is derived from an EMBL/GenBank/DDBJ whole genome shotgun (WGS) entry which is preliminary data.</text>
</comment>
<name>A0A8S4A5Q2_9TELE</name>
<dbReference type="Proteomes" id="UP000677803">
    <property type="component" value="Unassembled WGS sequence"/>
</dbReference>
<gene>
    <name evidence="2" type="ORF">MMEN_LOCUS209</name>
</gene>
<dbReference type="EMBL" id="CAJRST010000001">
    <property type="protein sequence ID" value="CAG5851147.1"/>
    <property type="molecule type" value="Genomic_DNA"/>
</dbReference>
<keyword evidence="3" id="KW-1185">Reference proteome</keyword>
<feature type="region of interest" description="Disordered" evidence="1">
    <location>
        <begin position="128"/>
        <end position="176"/>
    </location>
</feature>
<organism evidence="2 3">
    <name type="scientific">Menidia menidia</name>
    <name type="common">Atlantic silverside</name>
    <dbReference type="NCBI Taxonomy" id="238744"/>
    <lineage>
        <taxon>Eukaryota</taxon>
        <taxon>Metazoa</taxon>
        <taxon>Chordata</taxon>
        <taxon>Craniata</taxon>
        <taxon>Vertebrata</taxon>
        <taxon>Euteleostomi</taxon>
        <taxon>Actinopterygii</taxon>
        <taxon>Neopterygii</taxon>
        <taxon>Teleostei</taxon>
        <taxon>Neoteleostei</taxon>
        <taxon>Acanthomorphata</taxon>
        <taxon>Ovalentaria</taxon>
        <taxon>Atherinomorphae</taxon>
        <taxon>Atheriniformes</taxon>
        <taxon>Atherinopsidae</taxon>
        <taxon>Menidiinae</taxon>
        <taxon>Menidia</taxon>
    </lineage>
</organism>
<evidence type="ECO:0000256" key="1">
    <source>
        <dbReference type="SAM" id="MobiDB-lite"/>
    </source>
</evidence>
<accession>A0A8S4A5Q2</accession>
<dbReference type="OrthoDB" id="8977432at2759"/>
<dbReference type="AlphaFoldDB" id="A0A8S4A5Q2"/>
<protein>
    <submittedName>
        <fullName evidence="2">(Atlantic silverside) hypothetical protein</fullName>
    </submittedName>
</protein>
<evidence type="ECO:0000313" key="3">
    <source>
        <dbReference type="Proteomes" id="UP000677803"/>
    </source>
</evidence>
<reference evidence="2" key="1">
    <citation type="submission" date="2021-05" db="EMBL/GenBank/DDBJ databases">
        <authorList>
            <person name="Tigano A."/>
        </authorList>
    </citation>
    <scope>NUCLEOTIDE SEQUENCE</scope>
</reference>